<dbReference type="Proteomes" id="UP001156905">
    <property type="component" value="Unassembled WGS sequence"/>
</dbReference>
<protein>
    <recommendedName>
        <fullName evidence="3">DUF218 domain-containing protein</fullName>
    </recommendedName>
</protein>
<evidence type="ECO:0008006" key="3">
    <source>
        <dbReference type="Google" id="ProtNLM"/>
    </source>
</evidence>
<dbReference type="InterPro" id="IPR029045">
    <property type="entry name" value="ClpP/crotonase-like_dom_sf"/>
</dbReference>
<gene>
    <name evidence="1" type="ORF">GCM10007857_23120</name>
</gene>
<evidence type="ECO:0000313" key="2">
    <source>
        <dbReference type="Proteomes" id="UP001156905"/>
    </source>
</evidence>
<sequence length="231" mass="24485">MPLRTHRRLFWSVVIFLLLSSSVLVRAYRDLSRPEAWAYWKDQYVSPSLSSAVIANADLGGAVRGRRALAISGEIGPAAASWLRDRLDDAHLAPGDLVLLSSPGGNLNQAVIMGEAIRARGLSTAVGVTDASDRVRPAYCASACVLVYAGGKIRYGVAGSALGVHRFVNTVAVSDPVADAQRTAGAVLGYVTRMGVSSSIVEAMSQTREVRWLAPDQALAMNLITNPVGKP</sequence>
<organism evidence="1 2">
    <name type="scientific">Bradyrhizobium iriomotense</name>
    <dbReference type="NCBI Taxonomy" id="441950"/>
    <lineage>
        <taxon>Bacteria</taxon>
        <taxon>Pseudomonadati</taxon>
        <taxon>Pseudomonadota</taxon>
        <taxon>Alphaproteobacteria</taxon>
        <taxon>Hyphomicrobiales</taxon>
        <taxon>Nitrobacteraceae</taxon>
        <taxon>Bradyrhizobium</taxon>
    </lineage>
</organism>
<accession>A0ABQ6AVM6</accession>
<keyword evidence="2" id="KW-1185">Reference proteome</keyword>
<dbReference type="SUPFAM" id="SSF52096">
    <property type="entry name" value="ClpP/crotonase"/>
    <property type="match status" value="1"/>
</dbReference>
<dbReference type="Gene3D" id="3.90.226.10">
    <property type="entry name" value="2-enoyl-CoA Hydratase, Chain A, domain 1"/>
    <property type="match status" value="1"/>
</dbReference>
<proteinExistence type="predicted"/>
<comment type="caution">
    <text evidence="1">The sequence shown here is derived from an EMBL/GenBank/DDBJ whole genome shotgun (WGS) entry which is preliminary data.</text>
</comment>
<evidence type="ECO:0000313" key="1">
    <source>
        <dbReference type="EMBL" id="GLR85601.1"/>
    </source>
</evidence>
<name>A0ABQ6AVM6_9BRAD</name>
<dbReference type="EMBL" id="BSOW01000007">
    <property type="protein sequence ID" value="GLR85601.1"/>
    <property type="molecule type" value="Genomic_DNA"/>
</dbReference>
<reference evidence="2" key="1">
    <citation type="journal article" date="2019" name="Int. J. Syst. Evol. Microbiol.">
        <title>The Global Catalogue of Microorganisms (GCM) 10K type strain sequencing project: providing services to taxonomists for standard genome sequencing and annotation.</title>
        <authorList>
            <consortium name="The Broad Institute Genomics Platform"/>
            <consortium name="The Broad Institute Genome Sequencing Center for Infectious Disease"/>
            <person name="Wu L."/>
            <person name="Ma J."/>
        </authorList>
    </citation>
    <scope>NUCLEOTIDE SEQUENCE [LARGE SCALE GENOMIC DNA]</scope>
    <source>
        <strain evidence="2">NBRC 102520</strain>
    </source>
</reference>